<keyword evidence="3 6" id="KW-1133">Transmembrane helix</keyword>
<feature type="transmembrane region" description="Helical" evidence="6">
    <location>
        <begin position="176"/>
        <end position="200"/>
    </location>
</feature>
<keyword evidence="4 5" id="KW-0472">Membrane</keyword>
<dbReference type="Pfam" id="PF03798">
    <property type="entry name" value="TRAM_LAG1_CLN8"/>
    <property type="match status" value="1"/>
</dbReference>
<reference evidence="8 9" key="1">
    <citation type="journal article" date="2018" name="Sci. Rep.">
        <title>Raphidocelis subcapitata (=Pseudokirchneriella subcapitata) provides an insight into genome evolution and environmental adaptations in the Sphaeropleales.</title>
        <authorList>
            <person name="Suzuki S."/>
            <person name="Yamaguchi H."/>
            <person name="Nakajima N."/>
            <person name="Kawachi M."/>
        </authorList>
    </citation>
    <scope>NUCLEOTIDE SEQUENCE [LARGE SCALE GENOMIC DNA]</scope>
    <source>
        <strain evidence="8 9">NIES-35</strain>
    </source>
</reference>
<dbReference type="PANTHER" id="PTHR12560">
    <property type="entry name" value="LONGEVITY ASSURANCE FACTOR 1 LAG1"/>
    <property type="match status" value="1"/>
</dbReference>
<dbReference type="AlphaFoldDB" id="A0A2V0NXL4"/>
<dbReference type="InterPro" id="IPR006634">
    <property type="entry name" value="TLC-dom"/>
</dbReference>
<feature type="transmembrane region" description="Helical" evidence="6">
    <location>
        <begin position="50"/>
        <end position="74"/>
    </location>
</feature>
<accession>A0A2V0NXL4</accession>
<dbReference type="GO" id="GO:0046513">
    <property type="term" value="P:ceramide biosynthetic process"/>
    <property type="evidence" value="ECO:0007669"/>
    <property type="project" value="InterPro"/>
</dbReference>
<dbReference type="PANTHER" id="PTHR12560:SF0">
    <property type="entry name" value="LD18904P"/>
    <property type="match status" value="1"/>
</dbReference>
<comment type="caution">
    <text evidence="8">The sequence shown here is derived from an EMBL/GenBank/DDBJ whole genome shotgun (WGS) entry which is preliminary data.</text>
</comment>
<name>A0A2V0NXL4_9CHLO</name>
<dbReference type="EMBL" id="BDRX01000012">
    <property type="protein sequence ID" value="GBF89667.1"/>
    <property type="molecule type" value="Genomic_DNA"/>
</dbReference>
<evidence type="ECO:0000256" key="3">
    <source>
        <dbReference type="ARBA" id="ARBA00022989"/>
    </source>
</evidence>
<evidence type="ECO:0000256" key="6">
    <source>
        <dbReference type="SAM" id="Phobius"/>
    </source>
</evidence>
<evidence type="ECO:0000256" key="2">
    <source>
        <dbReference type="ARBA" id="ARBA00022692"/>
    </source>
</evidence>
<gene>
    <name evidence="8" type="ORF">Rsub_02837</name>
</gene>
<dbReference type="InterPro" id="IPR016439">
    <property type="entry name" value="Lag1/Lac1-like"/>
</dbReference>
<feature type="domain" description="TLC" evidence="7">
    <location>
        <begin position="81"/>
        <end position="298"/>
    </location>
</feature>
<organism evidence="8 9">
    <name type="scientific">Raphidocelis subcapitata</name>
    <dbReference type="NCBI Taxonomy" id="307507"/>
    <lineage>
        <taxon>Eukaryota</taxon>
        <taxon>Viridiplantae</taxon>
        <taxon>Chlorophyta</taxon>
        <taxon>core chlorophytes</taxon>
        <taxon>Chlorophyceae</taxon>
        <taxon>CS clade</taxon>
        <taxon>Sphaeropleales</taxon>
        <taxon>Selenastraceae</taxon>
        <taxon>Raphidocelis</taxon>
    </lineage>
</organism>
<dbReference type="SMART" id="SM00724">
    <property type="entry name" value="TLC"/>
    <property type="match status" value="1"/>
</dbReference>
<dbReference type="OrthoDB" id="537032at2759"/>
<dbReference type="GO" id="GO:0050291">
    <property type="term" value="F:sphingosine N-acyltransferase activity"/>
    <property type="evidence" value="ECO:0007669"/>
    <property type="project" value="InterPro"/>
</dbReference>
<proteinExistence type="predicted"/>
<comment type="subcellular location">
    <subcellularLocation>
        <location evidence="1">Membrane</location>
        <topology evidence="1">Multi-pass membrane protein</topology>
    </subcellularLocation>
</comment>
<evidence type="ECO:0000256" key="4">
    <source>
        <dbReference type="ARBA" id="ARBA00023136"/>
    </source>
</evidence>
<evidence type="ECO:0000259" key="7">
    <source>
        <dbReference type="PROSITE" id="PS50922"/>
    </source>
</evidence>
<protein>
    <submittedName>
        <fullName evidence="8">Ceramide synthase</fullName>
    </submittedName>
</protein>
<dbReference type="InParanoid" id="A0A2V0NXL4"/>
<evidence type="ECO:0000256" key="5">
    <source>
        <dbReference type="PROSITE-ProRule" id="PRU00205"/>
    </source>
</evidence>
<keyword evidence="9" id="KW-1185">Reference proteome</keyword>
<dbReference type="STRING" id="307507.A0A2V0NXL4"/>
<evidence type="ECO:0000313" key="8">
    <source>
        <dbReference type="EMBL" id="GBF89667.1"/>
    </source>
</evidence>
<evidence type="ECO:0000313" key="9">
    <source>
        <dbReference type="Proteomes" id="UP000247498"/>
    </source>
</evidence>
<evidence type="ECO:0000256" key="1">
    <source>
        <dbReference type="ARBA" id="ARBA00004141"/>
    </source>
</evidence>
<dbReference type="Proteomes" id="UP000247498">
    <property type="component" value="Unassembled WGS sequence"/>
</dbReference>
<dbReference type="GO" id="GO:0005789">
    <property type="term" value="C:endoplasmic reticulum membrane"/>
    <property type="evidence" value="ECO:0007669"/>
    <property type="project" value="UniProtKB-SubCell"/>
</dbReference>
<keyword evidence="2 5" id="KW-0812">Transmembrane</keyword>
<feature type="transmembrane region" description="Helical" evidence="6">
    <location>
        <begin position="221"/>
        <end position="243"/>
    </location>
</feature>
<dbReference type="PROSITE" id="PS50922">
    <property type="entry name" value="TLC"/>
    <property type="match status" value="1"/>
</dbReference>
<feature type="transmembrane region" description="Helical" evidence="6">
    <location>
        <begin position="263"/>
        <end position="287"/>
    </location>
</feature>
<sequence length="328" mass="37243">MVDAFHGSPLDPVRIVVPRGDPYYAPLLMARAKSYGDPATAWTFSRFDGLWASVGFCVLFLALRWAWNYAFNVLFRRRASKSEMIMFDKVEEEAYTTLGGAVMLMCGWRALQLLHDCSIFHTNGCVRSWPLIPMHLYVVRYYNAELGWYLHLMLKHSMGLGLQDARSMDLHHISTVGLIVLSYYLQFHTLGLMIFTLLNLSSPMLHASKLANTLDWPRAKVSLFAAFAGVFAVTRVAVFPYVVVRAAMLNAYRDIPRITVVPFFFWTWVTFLVLLMLLAAMQAWWFLAIVKILRQAALGSEKGLQAEVLKRDFSRDVRQVAARTGAGA</sequence>